<reference evidence="1 2" key="1">
    <citation type="submission" date="2019-09" db="EMBL/GenBank/DDBJ databases">
        <title>Screening of Novel Bioactive Compounds from Soil-Associated.</title>
        <authorList>
            <person name="Zhao S."/>
        </authorList>
    </citation>
    <scope>NUCLEOTIDE SEQUENCE [LARGE SCALE GENOMIC DNA]</scope>
    <source>
        <strain evidence="1 2">HIT-DPA4</strain>
    </source>
</reference>
<evidence type="ECO:0000313" key="2">
    <source>
        <dbReference type="Proteomes" id="UP000442707"/>
    </source>
</evidence>
<dbReference type="AlphaFoldDB" id="A0A6H9UYD3"/>
<protein>
    <submittedName>
        <fullName evidence="1">Uncharacterized protein</fullName>
    </submittedName>
</protein>
<dbReference type="Proteomes" id="UP000442707">
    <property type="component" value="Unassembled WGS sequence"/>
</dbReference>
<sequence length="125" mass="14043">MPYTPGTEIIYQLAADGDLTKGLATDILEPVDGTVIVPLDPRECSKRLPPAMTQMAIHQMVNGSWRRRLTHDGRMNRTAQDLGLAISRWERVPSHELPQDFIVVAIEEEGSCVMLIDEDECTKRL</sequence>
<organism evidence="1 2">
    <name type="scientific">Streptomyces luteolifulvus</name>
    <dbReference type="NCBI Taxonomy" id="2615112"/>
    <lineage>
        <taxon>Bacteria</taxon>
        <taxon>Bacillati</taxon>
        <taxon>Actinomycetota</taxon>
        <taxon>Actinomycetes</taxon>
        <taxon>Kitasatosporales</taxon>
        <taxon>Streptomycetaceae</taxon>
        <taxon>Streptomyces</taxon>
    </lineage>
</organism>
<dbReference type="RefSeq" id="WP_150950466.1">
    <property type="nucleotide sequence ID" value="NZ_VZRB01000013.1"/>
</dbReference>
<proteinExistence type="predicted"/>
<comment type="caution">
    <text evidence="1">The sequence shown here is derived from an EMBL/GenBank/DDBJ whole genome shotgun (WGS) entry which is preliminary data.</text>
</comment>
<gene>
    <name evidence="1" type="ORF">F7R91_20165</name>
</gene>
<accession>A0A6H9UYD3</accession>
<dbReference type="EMBL" id="VZRB01000013">
    <property type="protein sequence ID" value="KAB1144993.1"/>
    <property type="molecule type" value="Genomic_DNA"/>
</dbReference>
<name>A0A6H9UYD3_9ACTN</name>
<keyword evidence="2" id="KW-1185">Reference proteome</keyword>
<evidence type="ECO:0000313" key="1">
    <source>
        <dbReference type="EMBL" id="KAB1144993.1"/>
    </source>
</evidence>